<gene>
    <name evidence="5" type="primary">ANKRD50_1</name>
    <name evidence="5" type="ORF">DIS24_g11004</name>
</gene>
<dbReference type="PANTHER" id="PTHR24198:SF165">
    <property type="entry name" value="ANKYRIN REPEAT-CONTAINING PROTEIN-RELATED"/>
    <property type="match status" value="1"/>
</dbReference>
<keyword evidence="1" id="KW-0677">Repeat</keyword>
<feature type="repeat" description="ANK" evidence="3">
    <location>
        <begin position="654"/>
        <end position="682"/>
    </location>
</feature>
<dbReference type="InterPro" id="IPR056884">
    <property type="entry name" value="NPHP3-like_N"/>
</dbReference>
<feature type="repeat" description="ANK" evidence="3">
    <location>
        <begin position="683"/>
        <end position="715"/>
    </location>
</feature>
<dbReference type="EMBL" id="JAUJDW010000137">
    <property type="protein sequence ID" value="KAK0625680.1"/>
    <property type="molecule type" value="Genomic_DNA"/>
</dbReference>
<evidence type="ECO:0000256" key="1">
    <source>
        <dbReference type="ARBA" id="ARBA00022737"/>
    </source>
</evidence>
<evidence type="ECO:0000259" key="4">
    <source>
        <dbReference type="Pfam" id="PF24883"/>
    </source>
</evidence>
<feature type="repeat" description="ANK" evidence="3">
    <location>
        <begin position="852"/>
        <end position="884"/>
    </location>
</feature>
<protein>
    <submittedName>
        <fullName evidence="5">Ankyrin repeat domain-containing protein 50</fullName>
    </submittedName>
</protein>
<dbReference type="InterPro" id="IPR036770">
    <property type="entry name" value="Ankyrin_rpt-contain_sf"/>
</dbReference>
<dbReference type="Pfam" id="PF24883">
    <property type="entry name" value="NPHP3_N"/>
    <property type="match status" value="1"/>
</dbReference>
<dbReference type="Gene3D" id="1.25.40.20">
    <property type="entry name" value="Ankyrin repeat-containing domain"/>
    <property type="match status" value="2"/>
</dbReference>
<proteinExistence type="predicted"/>
<dbReference type="Proteomes" id="UP001175001">
    <property type="component" value="Unassembled WGS sequence"/>
</dbReference>
<name>A0AA39X2M1_9PEZI</name>
<feature type="repeat" description="ANK" evidence="3">
    <location>
        <begin position="823"/>
        <end position="851"/>
    </location>
</feature>
<accession>A0AA39X2M1</accession>
<evidence type="ECO:0000313" key="5">
    <source>
        <dbReference type="EMBL" id="KAK0625680.1"/>
    </source>
</evidence>
<dbReference type="SUPFAM" id="SSF48403">
    <property type="entry name" value="Ankyrin repeat"/>
    <property type="match status" value="3"/>
</dbReference>
<dbReference type="SMART" id="SM00248">
    <property type="entry name" value="ANK"/>
    <property type="match status" value="13"/>
</dbReference>
<feature type="repeat" description="ANK" evidence="3">
    <location>
        <begin position="560"/>
        <end position="584"/>
    </location>
</feature>
<feature type="domain" description="Nephrocystin 3-like N-terminal" evidence="4">
    <location>
        <begin position="4"/>
        <end position="122"/>
    </location>
</feature>
<feature type="repeat" description="ANK" evidence="3">
    <location>
        <begin position="753"/>
        <end position="785"/>
    </location>
</feature>
<evidence type="ECO:0000313" key="6">
    <source>
        <dbReference type="Proteomes" id="UP001175001"/>
    </source>
</evidence>
<dbReference type="PANTHER" id="PTHR24198">
    <property type="entry name" value="ANKYRIN REPEAT AND PROTEIN KINASE DOMAIN-CONTAINING PROTEIN"/>
    <property type="match status" value="1"/>
</dbReference>
<dbReference type="AlphaFoldDB" id="A0AA39X2M1"/>
<keyword evidence="2 3" id="KW-0040">ANK repeat</keyword>
<sequence length="956" mass="105910">MDNQQDRRRTVAYFFCDYHPQRSTATAVLAGLLVQLLQKRKDSFENIRDDYLQYRESLPDDFDNLWTVFHNFLKSLNGEVYLIIDGMDKCDESSRQDLFALLMNSARITNTSLTIKILLTSRSESDFSTIPNRSILRVEQKHISEHLNASVSKFIRVRVENLPVLSDVKQRIHKTISKKAGDTYLWASFVLQDLDKALTYEEVNMKLRNLPRDLHEAYDRMLRDIDSTKAEEAAFILRMTALARRPLRPTELGLLYTLRPGKWNSRELQALEQVRPYEHLHTTCKSLVHLDSSGAMSFVHQSAKEYLLDRRLSMNYSSNNFFTRGNFPVFENSRIYKFIASVVGKMFGALGLIRGISRYHVVPDETHLLLLKICWTCINTKELEYGKVITQRKEDGELSPNPNLHRVLRLRPELTYIANEWQEHALGAGPALGTCRAWLSDNLHNLPNLRDVWLHRAVLAGDVDTARLLLDHQADAKTRWGDHGSILQEPSCTGNDEMIQLLLGHGADVDAKGRLFDNALEATSFNCHEKVVQLLLAWKPTVNAQQGRSCSALQAAAVNASCRGHLDVVKLLVSRGADVNVTGGEHGSALQAAIDSRKTATKNWLAENGAKPSNKEDHSDNPLHSAALRGDIEEVRTLLERCDVNVQGGLYGYPLQAAAFKGHESIVQLLIEHGADVNAPGGLNGNALHAASTEGHVGTMRVLLDHGVSANVRGEAYGTALYAATTARCCSVSYKAVNLLLKYGAHANAQGGYHGNSLHLAAMHRRYDIVELLVDNGANVNAKGGKYGFALQAAAFVNDERMVKFLVDSGANVNAKGGQLGFALQAAAYAGGKEIIEFLLDRGANVNTEGGQYGFALHAAAYQGEEDTVELLLDRGACINAEGGVYGTALKAAHRGEHEHVVQLLQRRGARLDRKDSWGMQVSKAVVDNEAADCITQQSLSSGVVEFLAETMRAMW</sequence>
<dbReference type="PROSITE" id="PS50088">
    <property type="entry name" value="ANK_REPEAT"/>
    <property type="match status" value="7"/>
</dbReference>
<reference evidence="5" key="1">
    <citation type="submission" date="2023-06" db="EMBL/GenBank/DDBJ databases">
        <title>Multi-omics analyses reveal the molecular pathogenesis toolkit of Lasiodiplodia hormozganensis, a cross-kingdom pathogen.</title>
        <authorList>
            <person name="Felix C."/>
            <person name="Meneses R."/>
            <person name="Goncalves M.F.M."/>
            <person name="Tilleman L."/>
            <person name="Duarte A.S."/>
            <person name="Jorrin-Novo J.V."/>
            <person name="Van De Peer Y."/>
            <person name="Deforce D."/>
            <person name="Van Nieuwerburgh F."/>
            <person name="Esteves A.C."/>
            <person name="Alves A."/>
        </authorList>
    </citation>
    <scope>NUCLEOTIDE SEQUENCE</scope>
    <source>
        <strain evidence="5">CBS 339.90</strain>
    </source>
</reference>
<feature type="repeat" description="ANK" evidence="3">
    <location>
        <begin position="482"/>
        <end position="514"/>
    </location>
</feature>
<dbReference type="PROSITE" id="PS50297">
    <property type="entry name" value="ANK_REP_REGION"/>
    <property type="match status" value="5"/>
</dbReference>
<evidence type="ECO:0000256" key="2">
    <source>
        <dbReference type="ARBA" id="ARBA00023043"/>
    </source>
</evidence>
<comment type="caution">
    <text evidence="5">The sequence shown here is derived from an EMBL/GenBank/DDBJ whole genome shotgun (WGS) entry which is preliminary data.</text>
</comment>
<dbReference type="Gene3D" id="3.40.50.300">
    <property type="entry name" value="P-loop containing nucleotide triphosphate hydrolases"/>
    <property type="match status" value="1"/>
</dbReference>
<dbReference type="Pfam" id="PF12796">
    <property type="entry name" value="Ank_2"/>
    <property type="match status" value="3"/>
</dbReference>
<dbReference type="InterPro" id="IPR002110">
    <property type="entry name" value="Ankyrin_rpt"/>
</dbReference>
<dbReference type="Pfam" id="PF00023">
    <property type="entry name" value="Ank"/>
    <property type="match status" value="2"/>
</dbReference>
<keyword evidence="6" id="KW-1185">Reference proteome</keyword>
<evidence type="ECO:0000256" key="3">
    <source>
        <dbReference type="PROSITE-ProRule" id="PRU00023"/>
    </source>
</evidence>
<dbReference type="InterPro" id="IPR027417">
    <property type="entry name" value="P-loop_NTPase"/>
</dbReference>
<organism evidence="5 6">
    <name type="scientific">Lasiodiplodia hormozganensis</name>
    <dbReference type="NCBI Taxonomy" id="869390"/>
    <lineage>
        <taxon>Eukaryota</taxon>
        <taxon>Fungi</taxon>
        <taxon>Dikarya</taxon>
        <taxon>Ascomycota</taxon>
        <taxon>Pezizomycotina</taxon>
        <taxon>Dothideomycetes</taxon>
        <taxon>Dothideomycetes incertae sedis</taxon>
        <taxon>Botryosphaeriales</taxon>
        <taxon>Botryosphaeriaceae</taxon>
        <taxon>Lasiodiplodia</taxon>
    </lineage>
</organism>
<dbReference type="PRINTS" id="PR01415">
    <property type="entry name" value="ANKYRIN"/>
</dbReference>